<dbReference type="PANTHER" id="PTHR10937">
    <property type="entry name" value="GLUCOSAMINE--FRUCTOSE-6-PHOSPHATE AMINOTRANSFERASE, ISOMERIZING"/>
    <property type="match status" value="1"/>
</dbReference>
<sequence>MCGIAAISLSPNDRNLHVGEVAANLLRGIESRGRHATGAAWYRHEDDTVAMTKVAATATIFLKHREAILPATTPAMLLHTRYATHGNVEDRNNNHPIQHSNILGIHNGVLQNHEQILTDLDVTPNTPVDSEAIMALLNGGKQHPAEVLGSLRGDAAIGWIDLREPEVLHLARVSGRPLCIAQTEGGSLLMASTMQTLTDTARVCKLELVFKEEVPEAKYLRVMEGRIDEYVDIQGVVKAEEGWRKQYAWTSGQGAAKEAPKAAPTPAAPKPGPKAITGALTPAQYAEKAAQRVKV</sequence>
<reference evidence="9" key="1">
    <citation type="submission" date="2017-05" db="EMBL/GenBank/DDBJ databases">
        <authorList>
            <person name="Aguayo I.A."/>
            <person name="Haubrich L.A."/>
            <person name="Lawand A."/>
            <person name="Nayek S."/>
            <person name="Syed N."/>
            <person name="Wagner P.E."/>
            <person name="Donegan-Quick R."/>
            <person name="Kim T."/>
            <person name="Visi D.K."/>
            <person name="Allen M.S."/>
            <person name="Hughes L.E."/>
            <person name="Stoner T.H."/>
            <person name="Garlena R.A."/>
            <person name="Russell D.A."/>
            <person name="Pope W.H."/>
            <person name="Jacobs-Sera D."/>
            <person name="Hatfull G.F."/>
        </authorList>
    </citation>
    <scope>NUCLEOTIDE SEQUENCE [LARGE SCALE GENOMIC DNA]</scope>
</reference>
<dbReference type="Gene3D" id="3.60.20.10">
    <property type="entry name" value="Glutamine Phosphoribosylpyrophosphate, subunit 1, domain 1"/>
    <property type="match status" value="1"/>
</dbReference>
<gene>
    <name evidence="8" type="primary">94</name>
    <name evidence="8" type="ORF">SEA_WHEELBITE_94</name>
</gene>
<dbReference type="EC" id="2.6.1.16" evidence="2"/>
<evidence type="ECO:0000259" key="7">
    <source>
        <dbReference type="PROSITE" id="PS51278"/>
    </source>
</evidence>
<evidence type="ECO:0000256" key="5">
    <source>
        <dbReference type="ARBA" id="ARBA00022962"/>
    </source>
</evidence>
<keyword evidence="3" id="KW-0032">Aminotransferase</keyword>
<dbReference type="GO" id="GO:0006487">
    <property type="term" value="P:protein N-linked glycosylation"/>
    <property type="evidence" value="ECO:0007669"/>
    <property type="project" value="TreeGrafter"/>
</dbReference>
<dbReference type="InterPro" id="IPR029055">
    <property type="entry name" value="Ntn_hydrolases_N"/>
</dbReference>
<keyword evidence="4 8" id="KW-0808">Transferase</keyword>
<evidence type="ECO:0000313" key="9">
    <source>
        <dbReference type="Proteomes" id="UP000225544"/>
    </source>
</evidence>
<dbReference type="CDD" id="cd00352">
    <property type="entry name" value="Gn_AT_II"/>
    <property type="match status" value="1"/>
</dbReference>
<feature type="compositionally biased region" description="Low complexity" evidence="6">
    <location>
        <begin position="255"/>
        <end position="265"/>
    </location>
</feature>
<evidence type="ECO:0000313" key="8">
    <source>
        <dbReference type="EMBL" id="ASR84180.1"/>
    </source>
</evidence>
<dbReference type="PROSITE" id="PS51278">
    <property type="entry name" value="GATASE_TYPE_2"/>
    <property type="match status" value="1"/>
</dbReference>
<dbReference type="Proteomes" id="UP000225544">
    <property type="component" value="Segment"/>
</dbReference>
<keyword evidence="5 8" id="KW-0315">Glutamine amidotransferase</keyword>
<evidence type="ECO:0000256" key="6">
    <source>
        <dbReference type="SAM" id="MobiDB-lite"/>
    </source>
</evidence>
<dbReference type="InterPro" id="IPR017932">
    <property type="entry name" value="GATase_2_dom"/>
</dbReference>
<dbReference type="SUPFAM" id="SSF56235">
    <property type="entry name" value="N-terminal nucleophile aminohydrolases (Ntn hydrolases)"/>
    <property type="match status" value="1"/>
</dbReference>
<dbReference type="PANTHER" id="PTHR10937:SF0">
    <property type="entry name" value="GLUTAMINE--FRUCTOSE-6-PHOSPHATE TRANSAMINASE (ISOMERIZING)"/>
    <property type="match status" value="1"/>
</dbReference>
<dbReference type="GO" id="GO:0006002">
    <property type="term" value="P:fructose 6-phosphate metabolic process"/>
    <property type="evidence" value="ECO:0007669"/>
    <property type="project" value="TreeGrafter"/>
</dbReference>
<protein>
    <recommendedName>
        <fullName evidence="2">glutamine--fructose-6-phosphate transaminase (isomerizing)</fullName>
        <ecNumber evidence="2">2.6.1.16</ecNumber>
    </recommendedName>
</protein>
<organism evidence="8 9">
    <name type="scientific">Arthrobacter phage Wheelbite</name>
    <dbReference type="NCBI Taxonomy" id="2015873"/>
    <lineage>
        <taxon>Viruses</taxon>
        <taxon>Duplodnaviria</taxon>
        <taxon>Heunggongvirae</taxon>
        <taxon>Uroviricota</taxon>
        <taxon>Caudoviricetes</taxon>
        <taxon>Laroyevirus</taxon>
        <taxon>Laroyevirus wheelbite</taxon>
    </lineage>
</organism>
<dbReference type="Pfam" id="PF13522">
    <property type="entry name" value="GATase_6"/>
    <property type="match status" value="1"/>
</dbReference>
<dbReference type="RefSeq" id="YP_010082802.1">
    <property type="nucleotide sequence ID" value="NC_055034.1"/>
</dbReference>
<keyword evidence="9" id="KW-1185">Reference proteome</keyword>
<evidence type="ECO:0000256" key="2">
    <source>
        <dbReference type="ARBA" id="ARBA00012916"/>
    </source>
</evidence>
<dbReference type="KEGG" id="vg:65071801"/>
<evidence type="ECO:0000256" key="3">
    <source>
        <dbReference type="ARBA" id="ARBA00022576"/>
    </source>
</evidence>
<evidence type="ECO:0000256" key="1">
    <source>
        <dbReference type="ARBA" id="ARBA00001031"/>
    </source>
</evidence>
<name>A0A222ZJH0_9CAUD</name>
<proteinExistence type="predicted"/>
<dbReference type="GeneID" id="65071801"/>
<feature type="domain" description="Glutamine amidotransferase type-2" evidence="7">
    <location>
        <begin position="2"/>
        <end position="225"/>
    </location>
</feature>
<comment type="catalytic activity">
    <reaction evidence="1">
        <text>D-fructose 6-phosphate + L-glutamine = D-glucosamine 6-phosphate + L-glutamate</text>
        <dbReference type="Rhea" id="RHEA:13237"/>
        <dbReference type="ChEBI" id="CHEBI:29985"/>
        <dbReference type="ChEBI" id="CHEBI:58359"/>
        <dbReference type="ChEBI" id="CHEBI:58725"/>
        <dbReference type="ChEBI" id="CHEBI:61527"/>
        <dbReference type="EC" id="2.6.1.16"/>
    </reaction>
</comment>
<dbReference type="GO" id="GO:0004360">
    <property type="term" value="F:glutamine-fructose-6-phosphate transaminase (isomerizing) activity"/>
    <property type="evidence" value="ECO:0007669"/>
    <property type="project" value="UniProtKB-EC"/>
</dbReference>
<feature type="region of interest" description="Disordered" evidence="6">
    <location>
        <begin position="255"/>
        <end position="278"/>
    </location>
</feature>
<accession>A0A222ZJH0</accession>
<dbReference type="GO" id="GO:0006047">
    <property type="term" value="P:UDP-N-acetylglucosamine metabolic process"/>
    <property type="evidence" value="ECO:0007669"/>
    <property type="project" value="TreeGrafter"/>
</dbReference>
<evidence type="ECO:0000256" key="4">
    <source>
        <dbReference type="ARBA" id="ARBA00022679"/>
    </source>
</evidence>
<dbReference type="EMBL" id="MF140434">
    <property type="protein sequence ID" value="ASR84180.1"/>
    <property type="molecule type" value="Genomic_DNA"/>
</dbReference>